<feature type="transmembrane region" description="Helical" evidence="8">
    <location>
        <begin position="177"/>
        <end position="197"/>
    </location>
</feature>
<proteinExistence type="inferred from homology"/>
<dbReference type="Proteomes" id="UP001159179">
    <property type="component" value="Unassembled WGS sequence"/>
</dbReference>
<feature type="transmembrane region" description="Helical" evidence="8">
    <location>
        <begin position="209"/>
        <end position="229"/>
    </location>
</feature>
<comment type="caution">
    <text evidence="9">The sequence shown here is derived from an EMBL/GenBank/DDBJ whole genome shotgun (WGS) entry which is preliminary data.</text>
</comment>
<feature type="transmembrane region" description="Helical" evidence="8">
    <location>
        <begin position="265"/>
        <end position="283"/>
    </location>
</feature>
<name>A0AAW6T3B2_9BACI</name>
<feature type="transmembrane region" description="Helical" evidence="8">
    <location>
        <begin position="295"/>
        <end position="313"/>
    </location>
</feature>
<evidence type="ECO:0000256" key="7">
    <source>
        <dbReference type="ARBA" id="ARBA00023136"/>
    </source>
</evidence>
<accession>A0AAW6T3B2</accession>
<evidence type="ECO:0000313" key="9">
    <source>
        <dbReference type="EMBL" id="MDH5163351.1"/>
    </source>
</evidence>
<dbReference type="GO" id="GO:0009847">
    <property type="term" value="P:spore germination"/>
    <property type="evidence" value="ECO:0007669"/>
    <property type="project" value="InterPro"/>
</dbReference>
<feature type="transmembrane region" description="Helical" evidence="8">
    <location>
        <begin position="325"/>
        <end position="348"/>
    </location>
</feature>
<dbReference type="RefSeq" id="WP_276514005.1">
    <property type="nucleotide sequence ID" value="NZ_BOQX01000010.1"/>
</dbReference>
<sequence length="355" mass="40945">MTNKQMMLILITVIGLNNHVFVISPLVQHAGKDSWISVILSFLLSLVWIILLLVLQKSINNEGIFEWLRFKVNKKIIIILGIIFILFLINLSAITLRETIALINVGYLPETPKWIVACIFSIVCLYFGGSKLGTISIINILLLIFVVCLGFFVAFTNMEHKDYSLLLPIFENGYRPILKSIIFPYSGMTELMLFLFLKKRINTPVKFRHLFITSFILMGLTLGPLIGAITEFDEVEASYQRFPAFEEWGLVSIGDFIEHVSFLALYQWLAGAFIRISLFFYTIKEVLLEINLYSKWCLFVILFIVIGYAVYPISDIHYSNVLWNILLPFTTYFLISFLLLLSLFILVLHKRRINV</sequence>
<evidence type="ECO:0000256" key="6">
    <source>
        <dbReference type="ARBA" id="ARBA00022989"/>
    </source>
</evidence>
<dbReference type="NCBIfam" id="TIGR00912">
    <property type="entry name" value="2A0309"/>
    <property type="match status" value="1"/>
</dbReference>
<protein>
    <submittedName>
        <fullName evidence="9">Endospore germination permease</fullName>
    </submittedName>
</protein>
<feature type="transmembrane region" description="Helical" evidence="8">
    <location>
        <begin position="76"/>
        <end position="94"/>
    </location>
</feature>
<reference evidence="9" key="1">
    <citation type="submission" date="2023-03" db="EMBL/GenBank/DDBJ databases">
        <title>Bacterial isolates from washroom surfaces on a university campus.</title>
        <authorList>
            <person name="Holman D.B."/>
            <person name="Gzyl K.E."/>
            <person name="Taheri A.E."/>
        </authorList>
    </citation>
    <scope>NUCLEOTIDE SEQUENCE</scope>
    <source>
        <strain evidence="9">RD03</strain>
    </source>
</reference>
<feature type="transmembrane region" description="Helical" evidence="8">
    <location>
        <begin position="34"/>
        <end position="55"/>
    </location>
</feature>
<dbReference type="AlphaFoldDB" id="A0AAW6T3B2"/>
<evidence type="ECO:0000256" key="8">
    <source>
        <dbReference type="SAM" id="Phobius"/>
    </source>
</evidence>
<keyword evidence="4" id="KW-0309">Germination</keyword>
<dbReference type="EMBL" id="JAROYP010000014">
    <property type="protein sequence ID" value="MDH5163351.1"/>
    <property type="molecule type" value="Genomic_DNA"/>
</dbReference>
<evidence type="ECO:0000256" key="1">
    <source>
        <dbReference type="ARBA" id="ARBA00004141"/>
    </source>
</evidence>
<organism evidence="9 10">
    <name type="scientific">Heyndrickxia oleronia</name>
    <dbReference type="NCBI Taxonomy" id="38875"/>
    <lineage>
        <taxon>Bacteria</taxon>
        <taxon>Bacillati</taxon>
        <taxon>Bacillota</taxon>
        <taxon>Bacilli</taxon>
        <taxon>Bacillales</taxon>
        <taxon>Bacillaceae</taxon>
        <taxon>Heyndrickxia</taxon>
    </lineage>
</organism>
<evidence type="ECO:0000256" key="4">
    <source>
        <dbReference type="ARBA" id="ARBA00022544"/>
    </source>
</evidence>
<feature type="transmembrane region" description="Helical" evidence="8">
    <location>
        <begin position="114"/>
        <end position="130"/>
    </location>
</feature>
<dbReference type="Pfam" id="PF03845">
    <property type="entry name" value="Spore_permease"/>
    <property type="match status" value="1"/>
</dbReference>
<keyword evidence="5 8" id="KW-0812">Transmembrane</keyword>
<feature type="transmembrane region" description="Helical" evidence="8">
    <location>
        <begin position="7"/>
        <end position="28"/>
    </location>
</feature>
<evidence type="ECO:0000256" key="5">
    <source>
        <dbReference type="ARBA" id="ARBA00022692"/>
    </source>
</evidence>
<dbReference type="GeneID" id="62500159"/>
<dbReference type="PANTHER" id="PTHR34975">
    <property type="entry name" value="SPORE GERMINATION PROTEIN A2"/>
    <property type="match status" value="1"/>
</dbReference>
<comment type="similarity">
    <text evidence="2">Belongs to the amino acid-polyamine-organocation (APC) superfamily. Spore germination protein (SGP) (TC 2.A.3.9) family.</text>
</comment>
<evidence type="ECO:0000313" key="10">
    <source>
        <dbReference type="Proteomes" id="UP001159179"/>
    </source>
</evidence>
<comment type="subcellular location">
    <subcellularLocation>
        <location evidence="1">Membrane</location>
        <topology evidence="1">Multi-pass membrane protein</topology>
    </subcellularLocation>
</comment>
<keyword evidence="6 8" id="KW-1133">Transmembrane helix</keyword>
<keyword evidence="3" id="KW-0813">Transport</keyword>
<dbReference type="PANTHER" id="PTHR34975:SF2">
    <property type="entry name" value="SPORE GERMINATION PROTEIN A2"/>
    <property type="match status" value="1"/>
</dbReference>
<evidence type="ECO:0000256" key="2">
    <source>
        <dbReference type="ARBA" id="ARBA00007998"/>
    </source>
</evidence>
<dbReference type="GO" id="GO:0016020">
    <property type="term" value="C:membrane"/>
    <property type="evidence" value="ECO:0007669"/>
    <property type="project" value="UniProtKB-SubCell"/>
</dbReference>
<dbReference type="InterPro" id="IPR004761">
    <property type="entry name" value="Spore_GerAB"/>
</dbReference>
<evidence type="ECO:0000256" key="3">
    <source>
        <dbReference type="ARBA" id="ARBA00022448"/>
    </source>
</evidence>
<gene>
    <name evidence="9" type="ORF">P5X88_20665</name>
</gene>
<feature type="transmembrane region" description="Helical" evidence="8">
    <location>
        <begin position="137"/>
        <end position="157"/>
    </location>
</feature>
<keyword evidence="7 8" id="KW-0472">Membrane</keyword>